<reference evidence="2 3" key="1">
    <citation type="submission" date="2020-08" db="EMBL/GenBank/DDBJ databases">
        <title>A Genomic Blueprint of the Chicken Gut Microbiome.</title>
        <authorList>
            <person name="Gilroy R."/>
            <person name="Ravi A."/>
            <person name="Getino M."/>
            <person name="Pursley I."/>
            <person name="Horton D.L."/>
            <person name="Alikhan N.-F."/>
            <person name="Baker D."/>
            <person name="Gharbi K."/>
            <person name="Hall N."/>
            <person name="Watson M."/>
            <person name="Adriaenssens E.M."/>
            <person name="Foster-Nyarko E."/>
            <person name="Jarju S."/>
            <person name="Secka A."/>
            <person name="Antonio M."/>
            <person name="Oren A."/>
            <person name="Chaudhuri R."/>
            <person name="La Ragione R.M."/>
            <person name="Hildebrand F."/>
            <person name="Pallen M.J."/>
        </authorList>
    </citation>
    <scope>NUCLEOTIDE SEQUENCE [LARGE SCALE GENOMIC DNA]</scope>
    <source>
        <strain evidence="2 3">Sa1CUA4</strain>
    </source>
</reference>
<proteinExistence type="predicted"/>
<keyword evidence="3" id="KW-1185">Reference proteome</keyword>
<protein>
    <submittedName>
        <fullName evidence="2">Uncharacterized protein</fullName>
    </submittedName>
</protein>
<evidence type="ECO:0000256" key="1">
    <source>
        <dbReference type="SAM" id="Phobius"/>
    </source>
</evidence>
<accession>A0ABR8X3V3</accession>
<organism evidence="2 3">
    <name type="scientific">Microbacterium gallinarum</name>
    <dbReference type="NCBI Taxonomy" id="2762209"/>
    <lineage>
        <taxon>Bacteria</taxon>
        <taxon>Bacillati</taxon>
        <taxon>Actinomycetota</taxon>
        <taxon>Actinomycetes</taxon>
        <taxon>Micrococcales</taxon>
        <taxon>Microbacteriaceae</taxon>
        <taxon>Microbacterium</taxon>
    </lineage>
</organism>
<keyword evidence="1" id="KW-1133">Transmembrane helix</keyword>
<comment type="caution">
    <text evidence="2">The sequence shown here is derived from an EMBL/GenBank/DDBJ whole genome shotgun (WGS) entry which is preliminary data.</text>
</comment>
<evidence type="ECO:0000313" key="3">
    <source>
        <dbReference type="Proteomes" id="UP000602532"/>
    </source>
</evidence>
<dbReference type="EMBL" id="JACSPM010000003">
    <property type="protein sequence ID" value="MBD8024010.1"/>
    <property type="molecule type" value="Genomic_DNA"/>
</dbReference>
<dbReference type="Proteomes" id="UP000602532">
    <property type="component" value="Unassembled WGS sequence"/>
</dbReference>
<dbReference type="RefSeq" id="WP_191766333.1">
    <property type="nucleotide sequence ID" value="NZ_JACSPM010000003.1"/>
</dbReference>
<feature type="transmembrane region" description="Helical" evidence="1">
    <location>
        <begin position="25"/>
        <end position="47"/>
    </location>
</feature>
<gene>
    <name evidence="2" type="ORF">H9622_10430</name>
</gene>
<sequence length="147" mass="16523">MTVQEDKAKADDGQPRPRKAKDRRIIAWTIALIIVGCYVIWQLLGVWTAKDAVPPSWLITAPAGASIVGEPRIGYEPYRATTYVTIRPADGQKAHQLIEEMGLAEQPTQIGPTPLDWRPVWVYSRPTEDGVELRLVYRRDSSDEITP</sequence>
<keyword evidence="1" id="KW-0812">Transmembrane</keyword>
<evidence type="ECO:0000313" key="2">
    <source>
        <dbReference type="EMBL" id="MBD8024010.1"/>
    </source>
</evidence>
<keyword evidence="1" id="KW-0472">Membrane</keyword>
<name>A0ABR8X3V3_9MICO</name>